<dbReference type="InterPro" id="IPR023772">
    <property type="entry name" value="DNA-bd_HTH_TetR-type_CS"/>
</dbReference>
<dbReference type="PROSITE" id="PS50977">
    <property type="entry name" value="HTH_TETR_2"/>
    <property type="match status" value="1"/>
</dbReference>
<dbReference type="SUPFAM" id="SSF46689">
    <property type="entry name" value="Homeodomain-like"/>
    <property type="match status" value="1"/>
</dbReference>
<accession>A0A1V9A667</accession>
<dbReference type="InterPro" id="IPR001647">
    <property type="entry name" value="HTH_TetR"/>
</dbReference>
<dbReference type="InterPro" id="IPR009057">
    <property type="entry name" value="Homeodomain-like_sf"/>
</dbReference>
<feature type="DNA-binding region" description="H-T-H motif" evidence="2">
    <location>
        <begin position="36"/>
        <end position="55"/>
    </location>
</feature>
<evidence type="ECO:0000313" key="4">
    <source>
        <dbReference type="EMBL" id="OQO92629.1"/>
    </source>
</evidence>
<dbReference type="EMBL" id="MWIH01000005">
    <property type="protein sequence ID" value="OQO92629.1"/>
    <property type="molecule type" value="Genomic_DNA"/>
</dbReference>
<dbReference type="Pfam" id="PF00440">
    <property type="entry name" value="TetR_N"/>
    <property type="match status" value="1"/>
</dbReference>
<comment type="caution">
    <text evidence="4">The sequence shown here is derived from an EMBL/GenBank/DDBJ whole genome shotgun (WGS) entry which is preliminary data.</text>
</comment>
<dbReference type="PROSITE" id="PS01081">
    <property type="entry name" value="HTH_TETR_1"/>
    <property type="match status" value="1"/>
</dbReference>
<keyword evidence="5" id="KW-1185">Reference proteome</keyword>
<dbReference type="InterPro" id="IPR050109">
    <property type="entry name" value="HTH-type_TetR-like_transc_reg"/>
</dbReference>
<evidence type="ECO:0000256" key="2">
    <source>
        <dbReference type="PROSITE-ProRule" id="PRU00335"/>
    </source>
</evidence>
<dbReference type="PANTHER" id="PTHR30055">
    <property type="entry name" value="HTH-TYPE TRANSCRIPTIONAL REGULATOR RUTR"/>
    <property type="match status" value="1"/>
</dbReference>
<keyword evidence="1 2" id="KW-0238">DNA-binding</keyword>
<dbReference type="Proteomes" id="UP000192591">
    <property type="component" value="Unassembled WGS sequence"/>
</dbReference>
<dbReference type="AlphaFoldDB" id="A0A1V9A667"/>
<name>A0A1V9A667_SACPI</name>
<feature type="domain" description="HTH tetR-type" evidence="3">
    <location>
        <begin position="14"/>
        <end position="73"/>
    </location>
</feature>
<dbReference type="PRINTS" id="PR00455">
    <property type="entry name" value="HTHTETR"/>
</dbReference>
<evidence type="ECO:0000313" key="5">
    <source>
        <dbReference type="Proteomes" id="UP000192591"/>
    </source>
</evidence>
<gene>
    <name evidence="4" type="ORF">B1813_10705</name>
</gene>
<evidence type="ECO:0000256" key="1">
    <source>
        <dbReference type="ARBA" id="ARBA00023125"/>
    </source>
</evidence>
<protein>
    <recommendedName>
        <fullName evidence="3">HTH tetR-type domain-containing protein</fullName>
    </recommendedName>
</protein>
<reference evidence="4 5" key="1">
    <citation type="submission" date="2017-02" db="EMBL/GenBank/DDBJ databases">
        <title>Draft genome of Saccharomonospora sp. 154.</title>
        <authorList>
            <person name="Alonso-Carmona G.S."/>
            <person name="De La Haba R."/>
            <person name="Vera-Gargallo B."/>
            <person name="Sandoval-Trujillo A.H."/>
            <person name="Ramirez-Duran N."/>
            <person name="Ventosa A."/>
        </authorList>
    </citation>
    <scope>NUCLEOTIDE SEQUENCE [LARGE SCALE GENOMIC DNA]</scope>
    <source>
        <strain evidence="4 5">LRS4.154</strain>
    </source>
</reference>
<dbReference type="GO" id="GO:0000976">
    <property type="term" value="F:transcription cis-regulatory region binding"/>
    <property type="evidence" value="ECO:0007669"/>
    <property type="project" value="TreeGrafter"/>
</dbReference>
<dbReference type="PANTHER" id="PTHR30055:SF223">
    <property type="entry name" value="HTH-TYPE TRANSCRIPTIONAL REGULATOR UIDR"/>
    <property type="match status" value="1"/>
</dbReference>
<organism evidence="4 5">
    <name type="scientific">Saccharomonospora piscinae</name>
    <dbReference type="NCBI Taxonomy" id="687388"/>
    <lineage>
        <taxon>Bacteria</taxon>
        <taxon>Bacillati</taxon>
        <taxon>Actinomycetota</taxon>
        <taxon>Actinomycetes</taxon>
        <taxon>Pseudonocardiales</taxon>
        <taxon>Pseudonocardiaceae</taxon>
        <taxon>Saccharomonospora</taxon>
    </lineage>
</organism>
<dbReference type="RefSeq" id="WP_081191667.1">
    <property type="nucleotide sequence ID" value="NZ_MWIH01000005.1"/>
</dbReference>
<evidence type="ECO:0000259" key="3">
    <source>
        <dbReference type="PROSITE" id="PS50977"/>
    </source>
</evidence>
<dbReference type="GO" id="GO:0003700">
    <property type="term" value="F:DNA-binding transcription factor activity"/>
    <property type="evidence" value="ECO:0007669"/>
    <property type="project" value="TreeGrafter"/>
</dbReference>
<proteinExistence type="predicted"/>
<sequence>MTRPRKLPSQQRSRFTYEVILQAAARVFDAEGMAATTNRIAERAGVSVGSLYQYFPNKQALLHELTSRHLDHAEKAFAVALARIRTTPPELEAVVAELVSLAVEENTPLATAHRAMREHTPRSREIERRFRRLADLVVDGLVAYLDPPDRRHDESRLRARLVVAGLDNQIHQVVLDGGSPEERAARTRLVIEHTVPVLRSAAFPR</sequence>
<dbReference type="Gene3D" id="1.10.357.10">
    <property type="entry name" value="Tetracycline Repressor, domain 2"/>
    <property type="match status" value="1"/>
</dbReference>